<accession>A0A8W8MH13</accession>
<dbReference type="GO" id="GO:0051260">
    <property type="term" value="P:protein homooligomerization"/>
    <property type="evidence" value="ECO:0007669"/>
    <property type="project" value="InterPro"/>
</dbReference>
<dbReference type="PANTHER" id="PTHR11145:SF8">
    <property type="entry name" value="RE57120P"/>
    <property type="match status" value="1"/>
</dbReference>
<sequence>MPSSSSMSRSRSPLMCKNYDEVFIDGGDDQLEKEEEEIKVMDSLEKMQRETIQLDVGGYNFKTTKKTLTRIPSKLSKLIAFKSANASSYFLDRDPKHFNIILSFLRNGKIEERTLPEERGSLAAILTELLPNFLNYSRGWSGRGEFARSISINCPFVSVIAG</sequence>
<dbReference type="EnsemblMetazoa" id="G33076.1">
    <property type="protein sequence ID" value="G33076.1:cds"/>
    <property type="gene ID" value="G33076"/>
</dbReference>
<evidence type="ECO:0000259" key="1">
    <source>
        <dbReference type="PROSITE" id="PS50097"/>
    </source>
</evidence>
<reference evidence="2" key="1">
    <citation type="submission" date="2022-08" db="UniProtKB">
        <authorList>
            <consortium name="EnsemblMetazoa"/>
        </authorList>
    </citation>
    <scope>IDENTIFICATION</scope>
    <source>
        <strain evidence="2">05x7-T-G4-1.051#20</strain>
    </source>
</reference>
<dbReference type="Proteomes" id="UP000005408">
    <property type="component" value="Unassembled WGS sequence"/>
</dbReference>
<organism evidence="2 3">
    <name type="scientific">Magallana gigas</name>
    <name type="common">Pacific oyster</name>
    <name type="synonym">Crassostrea gigas</name>
    <dbReference type="NCBI Taxonomy" id="29159"/>
    <lineage>
        <taxon>Eukaryota</taxon>
        <taxon>Metazoa</taxon>
        <taxon>Spiralia</taxon>
        <taxon>Lophotrochozoa</taxon>
        <taxon>Mollusca</taxon>
        <taxon>Bivalvia</taxon>
        <taxon>Autobranchia</taxon>
        <taxon>Pteriomorphia</taxon>
        <taxon>Ostreida</taxon>
        <taxon>Ostreoidea</taxon>
        <taxon>Ostreidae</taxon>
        <taxon>Magallana</taxon>
    </lineage>
</organism>
<dbReference type="PANTHER" id="PTHR11145">
    <property type="entry name" value="BTB/POZ DOMAIN-CONTAINING ADAPTER FOR CUL3-MEDIATED RHOA DEGRADATION PROTEIN FAMILY MEMBER"/>
    <property type="match status" value="1"/>
</dbReference>
<dbReference type="AlphaFoldDB" id="A0A8W8MH13"/>
<dbReference type="InterPro" id="IPR011333">
    <property type="entry name" value="SKP1/BTB/POZ_sf"/>
</dbReference>
<name>A0A8W8MH13_MAGGI</name>
<proteinExistence type="predicted"/>
<dbReference type="InterPro" id="IPR045068">
    <property type="entry name" value="BACURD1-3"/>
</dbReference>
<dbReference type="Gene3D" id="3.30.710.10">
    <property type="entry name" value="Potassium Channel Kv1.1, Chain A"/>
    <property type="match status" value="1"/>
</dbReference>
<keyword evidence="3" id="KW-1185">Reference proteome</keyword>
<evidence type="ECO:0000313" key="2">
    <source>
        <dbReference type="EnsemblMetazoa" id="G33076.1:cds"/>
    </source>
</evidence>
<protein>
    <recommendedName>
        <fullName evidence="1">BTB domain-containing protein</fullName>
    </recommendedName>
</protein>
<dbReference type="CDD" id="cd18316">
    <property type="entry name" value="BTB_POZ_KCTD-like"/>
    <property type="match status" value="1"/>
</dbReference>
<feature type="domain" description="BTB" evidence="1">
    <location>
        <begin position="50"/>
        <end position="114"/>
    </location>
</feature>
<dbReference type="PROSITE" id="PS50097">
    <property type="entry name" value="BTB"/>
    <property type="match status" value="1"/>
</dbReference>
<evidence type="ECO:0000313" key="3">
    <source>
        <dbReference type="Proteomes" id="UP000005408"/>
    </source>
</evidence>
<dbReference type="Pfam" id="PF02214">
    <property type="entry name" value="BTB_2"/>
    <property type="match status" value="1"/>
</dbReference>
<dbReference type="InterPro" id="IPR003131">
    <property type="entry name" value="T1-type_BTB"/>
</dbReference>
<dbReference type="InterPro" id="IPR000210">
    <property type="entry name" value="BTB/POZ_dom"/>
</dbReference>
<dbReference type="SUPFAM" id="SSF54695">
    <property type="entry name" value="POZ domain"/>
    <property type="match status" value="1"/>
</dbReference>